<protein>
    <submittedName>
        <fullName evidence="1">Uncharacterized protein</fullName>
    </submittedName>
</protein>
<evidence type="ECO:0000313" key="2">
    <source>
        <dbReference type="Proteomes" id="UP001524499"/>
    </source>
</evidence>
<dbReference type="EMBL" id="JANIBJ010000043">
    <property type="protein sequence ID" value="MCQ8105994.1"/>
    <property type="molecule type" value="Genomic_DNA"/>
</dbReference>
<dbReference type="RefSeq" id="WP_256604035.1">
    <property type="nucleotide sequence ID" value="NZ_JANIBJ010000043.1"/>
</dbReference>
<accession>A0ABT1TMK2</accession>
<name>A0ABT1TMK2_9GAMM</name>
<organism evidence="1 2">
    <name type="scientific">Methylomonas subterranea</name>
    <dbReference type="NCBI Taxonomy" id="2952225"/>
    <lineage>
        <taxon>Bacteria</taxon>
        <taxon>Pseudomonadati</taxon>
        <taxon>Pseudomonadota</taxon>
        <taxon>Gammaproteobacteria</taxon>
        <taxon>Methylococcales</taxon>
        <taxon>Methylococcaceae</taxon>
        <taxon>Methylomonas</taxon>
    </lineage>
</organism>
<dbReference type="Proteomes" id="UP001524499">
    <property type="component" value="Unassembled WGS sequence"/>
</dbReference>
<keyword evidence="2" id="KW-1185">Reference proteome</keyword>
<gene>
    <name evidence="1" type="ORF">NP590_17935</name>
</gene>
<reference evidence="1 2" key="1">
    <citation type="submission" date="2022-07" db="EMBL/GenBank/DDBJ databases">
        <title>Methylomonas rivi sp. nov., Methylomonas rosea sp. nov., Methylomonas aureus sp. nov. and Methylomonas subterranea sp. nov., four novel methanotrophs isolated from a freshwater creek and the deep terrestrial subsurface.</title>
        <authorList>
            <person name="Abin C."/>
            <person name="Sankaranarayanan K."/>
            <person name="Garner C."/>
            <person name="Sindelar R."/>
            <person name="Kotary K."/>
            <person name="Garner R."/>
            <person name="Barclay S."/>
            <person name="Lawson P."/>
            <person name="Krumholz L."/>
        </authorList>
    </citation>
    <scope>NUCLEOTIDE SEQUENCE [LARGE SCALE GENOMIC DNA]</scope>
    <source>
        <strain evidence="1 2">SURF-2</strain>
    </source>
</reference>
<comment type="caution">
    <text evidence="1">The sequence shown here is derived from an EMBL/GenBank/DDBJ whole genome shotgun (WGS) entry which is preliminary data.</text>
</comment>
<sequence length="144" mass="16592">MSTKSSIACGPNFHFYHEAFEQDDVYLELEQAFFEASPDKITVAIPVVVWEVIRQYAGADLSWVAKSDEEIQQWVEHEVGERIALSQTATANRAFFRMCGDLTFGSVDDPREMQLERGLAHCFEMREKQRQLIAQVNELMSNQR</sequence>
<evidence type="ECO:0000313" key="1">
    <source>
        <dbReference type="EMBL" id="MCQ8105994.1"/>
    </source>
</evidence>
<proteinExistence type="predicted"/>